<dbReference type="GO" id="GO:0005886">
    <property type="term" value="C:plasma membrane"/>
    <property type="evidence" value="ECO:0007669"/>
    <property type="project" value="TreeGrafter"/>
</dbReference>
<dbReference type="AlphaFoldDB" id="A0A059ZWT9"/>
<proteinExistence type="predicted"/>
<dbReference type="EMBL" id="CP005986">
    <property type="protein sequence ID" value="AIA54367.1"/>
    <property type="molecule type" value="Genomic_DNA"/>
</dbReference>
<dbReference type="Gene3D" id="3.30.2090.10">
    <property type="entry name" value="Multidrug efflux transporter AcrB TolC docking domain, DN and DC subdomains"/>
    <property type="match status" value="2"/>
</dbReference>
<feature type="transmembrane region" description="Helical" evidence="1">
    <location>
        <begin position="458"/>
        <end position="486"/>
    </location>
</feature>
<dbReference type="RefSeq" id="WP_004870582.1">
    <property type="nucleotide sequence ID" value="NZ_CP005986.1"/>
</dbReference>
<feature type="transmembrane region" description="Helical" evidence="1">
    <location>
        <begin position="523"/>
        <end position="541"/>
    </location>
</feature>
<evidence type="ECO:0000256" key="1">
    <source>
        <dbReference type="SAM" id="Phobius"/>
    </source>
</evidence>
<reference evidence="2 3" key="1">
    <citation type="journal article" date="2009" name="J. Bacteriol.">
        <title>Draft genome sequence of the extremely acidophilic bacterium Acidithiobacillus caldus ATCC 51756 reveals metabolic versatility in the genus Acidithiobacillus.</title>
        <authorList>
            <person name="Valdes J."/>
            <person name="Quatrini R."/>
            <person name="Hallberg K."/>
            <person name="Dopson M."/>
            <person name="Valenzuela P.D."/>
            <person name="Holmes D.S."/>
        </authorList>
    </citation>
    <scope>NUCLEOTIDE SEQUENCE [LARGE SCALE GENOMIC DNA]</scope>
    <source>
        <strain evidence="3">ATCC 51756 / DSM 8584 / KU</strain>
    </source>
</reference>
<dbReference type="Gene3D" id="1.20.1640.10">
    <property type="entry name" value="Multidrug efflux transporter AcrB transmembrane domain"/>
    <property type="match status" value="2"/>
</dbReference>
<sequence>MKHAALGEWLLQHRRSLLFLLALLVLGGAFTALRLPVALFPQITFPRIVVSADSGNMPIAETQTALTLPLEQALRGVPGVEKIRATTSRGAAEISVQFAWGAPMNEALLQAEAAINQTLPKLPPDTTYHAQRMDPTVFPVLGISLTSKDLDPVALRHWAYYSLRPRLLALKGVAGVDVQGGEQREYQVVVDPMRLQAYGLTPSDVEKALAEGNVITAVGRLQRHYRLYQILSESPVRSRQAIAAIILKSGPNGVVNIGDVARVEANTVPQWTTVTANGKNAVLLNIRQQMGGNTVAIDRALRAALASPDLHVPAGVQIHTWYDQSQLITAAAGSVRDAILIGAVLAALVLLAFLRNLRLTFIVAITLPAVLLASVLMLYVFHMSFNIMTLGGMAAAVGLIIDDAVVMLEHLMHRFSEAGRPLPILPTALELARPLAGSSAATIVIFTPLAFLSGVSGAFFQALAIAIASALVVSFLVAFIAVPLLAELLLRQRDAEAVEHEGRFQKSLGRWYRRGIGALLRRPLLLLPTVGTLLVLSLLAYSQVGSGFMPEMDEGGFVLDYTAPPGTSLAETDRLLNQVQDILAHTPEVASYSRRTGLQLGGGLTEANTGDFFIRLKEHRQRDIWQIMASLRQEIHDRVPGLRVETGQLMEDLIGDLTAVPQPVEIKLFGSDPAVLERTAPRVAKAIARVPGVTEIFDGVTVVGDGVDIRIDPVRAAIQGMSPGQITGQLQVLMDGKIASRIPLPEETIGIRLRGPHALWQRIHDLGRLPILAPDGHYFQLRDVADIRVAPGQAELRSENLKPMVAVTARIEGRSLGSTMADVKGVVRGLSLPAGVQVVYGGLYAEQQRAMQQLALVLLAAILLVALLLLFLYERFSVVLAILATDLLALGATFIGLWLTGIERNLTAMIGMTMIVGIVTETAIFYFAELRNDRPEELIRAGQVRLRPVLMTALIAILALLPLALGIGAGAQMQAPLAVAIIAGLVFEIPLVLLVMPAMYALLTKAFGKRTSA</sequence>
<dbReference type="eggNOG" id="COG0841">
    <property type="taxonomic scope" value="Bacteria"/>
</dbReference>
<dbReference type="PRINTS" id="PR00702">
    <property type="entry name" value="ACRIFLAVINRP"/>
</dbReference>
<organism evidence="2 3">
    <name type="scientific">Acidithiobacillus caldus (strain ATCC 51756 / DSM 8584 / KU)</name>
    <dbReference type="NCBI Taxonomy" id="637389"/>
    <lineage>
        <taxon>Bacteria</taxon>
        <taxon>Pseudomonadati</taxon>
        <taxon>Pseudomonadota</taxon>
        <taxon>Acidithiobacillia</taxon>
        <taxon>Acidithiobacillales</taxon>
        <taxon>Acidithiobacillaceae</taxon>
        <taxon>Acidithiobacillus</taxon>
    </lineage>
</organism>
<feature type="transmembrane region" description="Helical" evidence="1">
    <location>
        <begin position="387"/>
        <end position="411"/>
    </location>
</feature>
<feature type="transmembrane region" description="Helical" evidence="1">
    <location>
        <begin position="854"/>
        <end position="873"/>
    </location>
</feature>
<protein>
    <submittedName>
        <fullName evidence="2">Cobalt-zinc-cadmium resistance protein CzcA</fullName>
    </submittedName>
</protein>
<dbReference type="Pfam" id="PF00873">
    <property type="entry name" value="ACR_tran"/>
    <property type="match status" value="1"/>
</dbReference>
<dbReference type="Gene3D" id="3.30.70.1320">
    <property type="entry name" value="Multidrug efflux transporter AcrB pore domain like"/>
    <property type="match status" value="1"/>
</dbReference>
<gene>
    <name evidence="2" type="ORF">Acaty_c0479</name>
</gene>
<feature type="transmembrane region" description="Helical" evidence="1">
    <location>
        <begin position="361"/>
        <end position="381"/>
    </location>
</feature>
<feature type="transmembrane region" description="Helical" evidence="1">
    <location>
        <begin position="906"/>
        <end position="928"/>
    </location>
</feature>
<evidence type="ECO:0000313" key="2">
    <source>
        <dbReference type="EMBL" id="AIA54367.1"/>
    </source>
</evidence>
<dbReference type="SUPFAM" id="SSF82866">
    <property type="entry name" value="Multidrug efflux transporter AcrB transmembrane domain"/>
    <property type="match status" value="2"/>
</dbReference>
<dbReference type="SUPFAM" id="SSF82693">
    <property type="entry name" value="Multidrug efflux transporter AcrB pore domain, PN1, PN2, PC1 and PC2 subdomains"/>
    <property type="match status" value="3"/>
</dbReference>
<dbReference type="KEGG" id="acz:Acaty_c0479"/>
<dbReference type="InterPro" id="IPR001036">
    <property type="entry name" value="Acrflvin-R"/>
</dbReference>
<feature type="transmembrane region" description="Helical" evidence="1">
    <location>
        <begin position="431"/>
        <end position="452"/>
    </location>
</feature>
<dbReference type="Gene3D" id="3.30.70.1440">
    <property type="entry name" value="Multidrug efflux transporter AcrB pore domain"/>
    <property type="match status" value="1"/>
</dbReference>
<name>A0A059ZWT9_ACICK</name>
<dbReference type="Gene3D" id="3.30.70.1430">
    <property type="entry name" value="Multidrug efflux transporter AcrB pore domain"/>
    <property type="match status" value="2"/>
</dbReference>
<dbReference type="PANTHER" id="PTHR32063">
    <property type="match status" value="1"/>
</dbReference>
<feature type="transmembrane region" description="Helical" evidence="1">
    <location>
        <begin position="977"/>
        <end position="1003"/>
    </location>
</feature>
<keyword evidence="1" id="KW-0472">Membrane</keyword>
<dbReference type="GO" id="GO:0042910">
    <property type="term" value="F:xenobiotic transmembrane transporter activity"/>
    <property type="evidence" value="ECO:0007669"/>
    <property type="project" value="TreeGrafter"/>
</dbReference>
<feature type="transmembrane region" description="Helical" evidence="1">
    <location>
        <begin position="880"/>
        <end position="900"/>
    </location>
</feature>
<dbReference type="Proteomes" id="UP000005522">
    <property type="component" value="Chromosome"/>
</dbReference>
<keyword evidence="1" id="KW-1133">Transmembrane helix</keyword>
<dbReference type="HOGENOM" id="CLU_002755_1_2_6"/>
<feature type="transmembrane region" description="Helical" evidence="1">
    <location>
        <begin position="338"/>
        <end position="354"/>
    </location>
</feature>
<feature type="transmembrane region" description="Helical" evidence="1">
    <location>
        <begin position="949"/>
        <end position="971"/>
    </location>
</feature>
<accession>A0A059ZWT9</accession>
<dbReference type="SUPFAM" id="SSF82714">
    <property type="entry name" value="Multidrug efflux transporter AcrB TolC docking domain, DN and DC subdomains"/>
    <property type="match status" value="2"/>
</dbReference>
<dbReference type="PANTHER" id="PTHR32063:SF24">
    <property type="entry name" value="CATION EFFLUX SYSTEM (ACRB_ACRD_ACRF FAMILY)"/>
    <property type="match status" value="1"/>
</dbReference>
<dbReference type="InterPro" id="IPR027463">
    <property type="entry name" value="AcrB_DN_DC_subdom"/>
</dbReference>
<evidence type="ECO:0000313" key="3">
    <source>
        <dbReference type="Proteomes" id="UP000005522"/>
    </source>
</evidence>
<keyword evidence="1" id="KW-0812">Transmembrane</keyword>